<keyword evidence="3" id="KW-1185">Reference proteome</keyword>
<dbReference type="GO" id="GO:0016616">
    <property type="term" value="F:oxidoreductase activity, acting on the CH-OH group of donors, NAD or NADP as acceptor"/>
    <property type="evidence" value="ECO:0007669"/>
    <property type="project" value="TreeGrafter"/>
</dbReference>
<protein>
    <submittedName>
        <fullName evidence="2">Uncharacterized protein</fullName>
    </submittedName>
</protein>
<dbReference type="PRINTS" id="PR00080">
    <property type="entry name" value="SDRFAMILY"/>
</dbReference>
<accession>A0AAD7B1E7</accession>
<comment type="caution">
    <text evidence="2">The sequence shown here is derived from an EMBL/GenBank/DDBJ whole genome shotgun (WGS) entry which is preliminary data.</text>
</comment>
<gene>
    <name evidence="2" type="ORF">FB45DRAFT_764498</name>
</gene>
<dbReference type="Pfam" id="PF00106">
    <property type="entry name" value="adh_short"/>
    <property type="match status" value="1"/>
</dbReference>
<comment type="similarity">
    <text evidence="1">Belongs to the short-chain dehydrogenases/reductases (SDR) family.</text>
</comment>
<dbReference type="SUPFAM" id="SSF51735">
    <property type="entry name" value="NAD(P)-binding Rossmann-fold domains"/>
    <property type="match status" value="1"/>
</dbReference>
<dbReference type="PANTHER" id="PTHR42760:SF121">
    <property type="entry name" value="3-OXOACYL-(ACYL-CARRIER-PROTEIN) REDUCTASE"/>
    <property type="match status" value="1"/>
</dbReference>
<evidence type="ECO:0000256" key="1">
    <source>
        <dbReference type="ARBA" id="ARBA00006484"/>
    </source>
</evidence>
<dbReference type="InterPro" id="IPR036291">
    <property type="entry name" value="NAD(P)-bd_dom_sf"/>
</dbReference>
<dbReference type="Gene3D" id="3.40.50.720">
    <property type="entry name" value="NAD(P)-binding Rossmann-like Domain"/>
    <property type="match status" value="1"/>
</dbReference>
<reference evidence="2" key="1">
    <citation type="submission" date="2023-03" db="EMBL/GenBank/DDBJ databases">
        <title>Massive genome expansion in bonnet fungi (Mycena s.s.) driven by repeated elements and novel gene families across ecological guilds.</title>
        <authorList>
            <consortium name="Lawrence Berkeley National Laboratory"/>
            <person name="Harder C.B."/>
            <person name="Miyauchi S."/>
            <person name="Viragh M."/>
            <person name="Kuo A."/>
            <person name="Thoen E."/>
            <person name="Andreopoulos B."/>
            <person name="Lu D."/>
            <person name="Skrede I."/>
            <person name="Drula E."/>
            <person name="Henrissat B."/>
            <person name="Morin E."/>
            <person name="Kohler A."/>
            <person name="Barry K."/>
            <person name="LaButti K."/>
            <person name="Morin E."/>
            <person name="Salamov A."/>
            <person name="Lipzen A."/>
            <person name="Mereny Z."/>
            <person name="Hegedus B."/>
            <person name="Baldrian P."/>
            <person name="Stursova M."/>
            <person name="Weitz H."/>
            <person name="Taylor A."/>
            <person name="Grigoriev I.V."/>
            <person name="Nagy L.G."/>
            <person name="Martin F."/>
            <person name="Kauserud H."/>
        </authorList>
    </citation>
    <scope>NUCLEOTIDE SEQUENCE</scope>
    <source>
        <strain evidence="2">9284</strain>
    </source>
</reference>
<evidence type="ECO:0000313" key="2">
    <source>
        <dbReference type="EMBL" id="KAJ7607176.1"/>
    </source>
</evidence>
<dbReference type="Proteomes" id="UP001221142">
    <property type="component" value="Unassembled WGS sequence"/>
</dbReference>
<dbReference type="GO" id="GO:0006633">
    <property type="term" value="P:fatty acid biosynthetic process"/>
    <property type="evidence" value="ECO:0007669"/>
    <property type="project" value="TreeGrafter"/>
</dbReference>
<dbReference type="PANTHER" id="PTHR42760">
    <property type="entry name" value="SHORT-CHAIN DEHYDROGENASES/REDUCTASES FAMILY MEMBER"/>
    <property type="match status" value="1"/>
</dbReference>
<name>A0AAD7B1E7_9AGAR</name>
<evidence type="ECO:0000313" key="3">
    <source>
        <dbReference type="Proteomes" id="UP001221142"/>
    </source>
</evidence>
<dbReference type="GO" id="GO:0048038">
    <property type="term" value="F:quinone binding"/>
    <property type="evidence" value="ECO:0007669"/>
    <property type="project" value="TreeGrafter"/>
</dbReference>
<dbReference type="InterPro" id="IPR002347">
    <property type="entry name" value="SDR_fam"/>
</dbReference>
<dbReference type="AlphaFoldDB" id="A0AAD7B1E7"/>
<dbReference type="EMBL" id="JARKIF010000051">
    <property type="protein sequence ID" value="KAJ7607176.1"/>
    <property type="molecule type" value="Genomic_DNA"/>
</dbReference>
<feature type="non-terminal residue" evidence="2">
    <location>
        <position position="1"/>
    </location>
</feature>
<organism evidence="2 3">
    <name type="scientific">Roridomyces roridus</name>
    <dbReference type="NCBI Taxonomy" id="1738132"/>
    <lineage>
        <taxon>Eukaryota</taxon>
        <taxon>Fungi</taxon>
        <taxon>Dikarya</taxon>
        <taxon>Basidiomycota</taxon>
        <taxon>Agaricomycotina</taxon>
        <taxon>Agaricomycetes</taxon>
        <taxon>Agaricomycetidae</taxon>
        <taxon>Agaricales</taxon>
        <taxon>Marasmiineae</taxon>
        <taxon>Mycenaceae</taxon>
        <taxon>Roridomyces</taxon>
    </lineage>
</organism>
<sequence>KSDECKELRGVAQLLKTKGPASSMHVADVSQEQQVTGMIEEVVDRHGSLDVMVANAGITMARKPSTPIAEGTVSNRTIDVNARGTFICYKYAGLQTVKQGGGGRIIVVQLSWCQQFQQCCVQGIATDWPYTASKFAVRWLTQSAALEFGQHGITVNAYAPGVIETPMRTSNFSF</sequence>
<proteinExistence type="inferred from homology"/>
<dbReference type="PRINTS" id="PR00081">
    <property type="entry name" value="GDHRDH"/>
</dbReference>